<dbReference type="EMBL" id="MFUG01000014">
    <property type="protein sequence ID" value="OGI75886.1"/>
    <property type="molecule type" value="Genomic_DNA"/>
</dbReference>
<name>A0A1F6W272_9BACT</name>
<gene>
    <name evidence="1" type="ORF">A3C67_03400</name>
</gene>
<organism evidence="1 2">
    <name type="scientific">Candidatus Nomurabacteria bacterium RIFCSPHIGHO2_02_FULL_42_19</name>
    <dbReference type="NCBI Taxonomy" id="1801756"/>
    <lineage>
        <taxon>Bacteria</taxon>
        <taxon>Candidatus Nomuraibacteriota</taxon>
    </lineage>
</organism>
<evidence type="ECO:0000313" key="2">
    <source>
        <dbReference type="Proteomes" id="UP000179275"/>
    </source>
</evidence>
<reference evidence="1 2" key="1">
    <citation type="journal article" date="2016" name="Nat. Commun.">
        <title>Thousands of microbial genomes shed light on interconnected biogeochemical processes in an aquifer system.</title>
        <authorList>
            <person name="Anantharaman K."/>
            <person name="Brown C.T."/>
            <person name="Hug L.A."/>
            <person name="Sharon I."/>
            <person name="Castelle C.J."/>
            <person name="Probst A.J."/>
            <person name="Thomas B.C."/>
            <person name="Singh A."/>
            <person name="Wilkins M.J."/>
            <person name="Karaoz U."/>
            <person name="Brodie E.L."/>
            <person name="Williams K.H."/>
            <person name="Hubbard S.S."/>
            <person name="Banfield J.F."/>
        </authorList>
    </citation>
    <scope>NUCLEOTIDE SEQUENCE [LARGE SCALE GENOMIC DNA]</scope>
</reference>
<protein>
    <submittedName>
        <fullName evidence="1">Uncharacterized protein</fullName>
    </submittedName>
</protein>
<dbReference type="STRING" id="1801756.A3C67_03400"/>
<proteinExistence type="predicted"/>
<dbReference type="AlphaFoldDB" id="A0A1F6W272"/>
<comment type="caution">
    <text evidence="1">The sequence shown here is derived from an EMBL/GenBank/DDBJ whole genome shotgun (WGS) entry which is preliminary data.</text>
</comment>
<evidence type="ECO:0000313" key="1">
    <source>
        <dbReference type="EMBL" id="OGI75886.1"/>
    </source>
</evidence>
<dbReference type="Proteomes" id="UP000179275">
    <property type="component" value="Unassembled WGS sequence"/>
</dbReference>
<sequence>MSFMCENEYESIDRGKGQPGGKFRVGDAVRRLLHHGWQRDETDSSRFVKIKGELRAIAHVVPWRSDIKHLELKDLELEDPTS</sequence>
<accession>A0A1F6W272</accession>